<gene>
    <name evidence="1" type="ORF">A4U43_C03F5930</name>
</gene>
<dbReference type="Proteomes" id="UP000243459">
    <property type="component" value="Chromosome 3"/>
</dbReference>
<sequence>MNNLGIITLIALVSTPSSQILCHLKLSGLFFPSNLTSHSALTASPAQHLVIICHGTQMSCAAVVVHCKAQHHTVPVRQPVHGSNINSLGTIEATVETRMACSWEGENKLSRILKGADKLEPPQILELMETTV</sequence>
<protein>
    <submittedName>
        <fullName evidence="1">Uncharacterized protein</fullName>
    </submittedName>
</protein>
<dbReference type="Gramene" id="ONK74410">
    <property type="protein sequence ID" value="ONK74410"/>
    <property type="gene ID" value="A4U43_C03F5930"/>
</dbReference>
<keyword evidence="2" id="KW-1185">Reference proteome</keyword>
<reference evidence="2" key="1">
    <citation type="journal article" date="2017" name="Nat. Commun.">
        <title>The asparagus genome sheds light on the origin and evolution of a young Y chromosome.</title>
        <authorList>
            <person name="Harkess A."/>
            <person name="Zhou J."/>
            <person name="Xu C."/>
            <person name="Bowers J.E."/>
            <person name="Van der Hulst R."/>
            <person name="Ayyampalayam S."/>
            <person name="Mercati F."/>
            <person name="Riccardi P."/>
            <person name="McKain M.R."/>
            <person name="Kakrana A."/>
            <person name="Tang H."/>
            <person name="Ray J."/>
            <person name="Groenendijk J."/>
            <person name="Arikit S."/>
            <person name="Mathioni S.M."/>
            <person name="Nakano M."/>
            <person name="Shan H."/>
            <person name="Telgmann-Rauber A."/>
            <person name="Kanno A."/>
            <person name="Yue Z."/>
            <person name="Chen H."/>
            <person name="Li W."/>
            <person name="Chen Y."/>
            <person name="Xu X."/>
            <person name="Zhang Y."/>
            <person name="Luo S."/>
            <person name="Chen H."/>
            <person name="Gao J."/>
            <person name="Mao Z."/>
            <person name="Pires J.C."/>
            <person name="Luo M."/>
            <person name="Kudrna D."/>
            <person name="Wing R.A."/>
            <person name="Meyers B.C."/>
            <person name="Yi K."/>
            <person name="Kong H."/>
            <person name="Lavrijsen P."/>
            <person name="Sunseri F."/>
            <person name="Falavigna A."/>
            <person name="Ye Y."/>
            <person name="Leebens-Mack J.H."/>
            <person name="Chen G."/>
        </authorList>
    </citation>
    <scope>NUCLEOTIDE SEQUENCE [LARGE SCALE GENOMIC DNA]</scope>
    <source>
        <strain evidence="2">cv. DH0086</strain>
    </source>
</reference>
<dbReference type="AlphaFoldDB" id="A0A5P1FCY5"/>
<dbReference type="EMBL" id="CM007383">
    <property type="protein sequence ID" value="ONK74410.1"/>
    <property type="molecule type" value="Genomic_DNA"/>
</dbReference>
<accession>A0A5P1FCY5</accession>
<evidence type="ECO:0000313" key="2">
    <source>
        <dbReference type="Proteomes" id="UP000243459"/>
    </source>
</evidence>
<name>A0A5P1FCY5_ASPOF</name>
<evidence type="ECO:0000313" key="1">
    <source>
        <dbReference type="EMBL" id="ONK74410.1"/>
    </source>
</evidence>
<organism evidence="1 2">
    <name type="scientific">Asparagus officinalis</name>
    <name type="common">Garden asparagus</name>
    <dbReference type="NCBI Taxonomy" id="4686"/>
    <lineage>
        <taxon>Eukaryota</taxon>
        <taxon>Viridiplantae</taxon>
        <taxon>Streptophyta</taxon>
        <taxon>Embryophyta</taxon>
        <taxon>Tracheophyta</taxon>
        <taxon>Spermatophyta</taxon>
        <taxon>Magnoliopsida</taxon>
        <taxon>Liliopsida</taxon>
        <taxon>Asparagales</taxon>
        <taxon>Asparagaceae</taxon>
        <taxon>Asparagoideae</taxon>
        <taxon>Asparagus</taxon>
    </lineage>
</organism>
<proteinExistence type="predicted"/>